<reference evidence="1" key="1">
    <citation type="submission" date="2018-05" db="EMBL/GenBank/DDBJ databases">
        <authorList>
            <person name="Lanie J.A."/>
            <person name="Ng W.-L."/>
            <person name="Kazmierczak K.M."/>
            <person name="Andrzejewski T.M."/>
            <person name="Davidsen T.M."/>
            <person name="Wayne K.J."/>
            <person name="Tettelin H."/>
            <person name="Glass J.I."/>
            <person name="Rusch D."/>
            <person name="Podicherti R."/>
            <person name="Tsui H.-C.T."/>
            <person name="Winkler M.E."/>
        </authorList>
    </citation>
    <scope>NUCLEOTIDE SEQUENCE</scope>
</reference>
<protein>
    <submittedName>
        <fullName evidence="1">Uncharacterized protein</fullName>
    </submittedName>
</protein>
<dbReference type="AlphaFoldDB" id="A0A381XXV7"/>
<dbReference type="EMBL" id="UINC01016677">
    <property type="protein sequence ID" value="SVA69261.1"/>
    <property type="molecule type" value="Genomic_DNA"/>
</dbReference>
<organism evidence="1">
    <name type="scientific">marine metagenome</name>
    <dbReference type="NCBI Taxonomy" id="408172"/>
    <lineage>
        <taxon>unclassified sequences</taxon>
        <taxon>metagenomes</taxon>
        <taxon>ecological metagenomes</taxon>
    </lineage>
</organism>
<evidence type="ECO:0000313" key="1">
    <source>
        <dbReference type="EMBL" id="SVA69261.1"/>
    </source>
</evidence>
<name>A0A381XXV7_9ZZZZ</name>
<gene>
    <name evidence="1" type="ORF">METZ01_LOCUS122115</name>
</gene>
<accession>A0A381XXV7</accession>
<dbReference type="PROSITE" id="PS51257">
    <property type="entry name" value="PROKAR_LIPOPROTEIN"/>
    <property type="match status" value="1"/>
</dbReference>
<proteinExistence type="predicted"/>
<feature type="non-terminal residue" evidence="1">
    <location>
        <position position="66"/>
    </location>
</feature>
<sequence>MKNNSILKLIGLFLYLIIISGCEKNKSFSLAGAKQLTVNGDNGEAYFSSNNTHLVFQSKRHGDECD</sequence>